<feature type="compositionally biased region" description="Low complexity" evidence="1">
    <location>
        <begin position="99"/>
        <end position="127"/>
    </location>
</feature>
<reference evidence="3" key="1">
    <citation type="submission" date="2022-12" db="EMBL/GenBank/DDBJ databases">
        <authorList>
            <person name="Petersen C."/>
        </authorList>
    </citation>
    <scope>NUCLEOTIDE SEQUENCE</scope>
    <source>
        <strain evidence="3">IBT 15544</strain>
    </source>
</reference>
<dbReference type="GO" id="GO:0005634">
    <property type="term" value="C:nucleus"/>
    <property type="evidence" value="ECO:0007669"/>
    <property type="project" value="TreeGrafter"/>
</dbReference>
<dbReference type="CDD" id="cd09998">
    <property type="entry name" value="HDAC_Hos3"/>
    <property type="match status" value="1"/>
</dbReference>
<feature type="compositionally biased region" description="Polar residues" evidence="1">
    <location>
        <begin position="969"/>
        <end position="989"/>
    </location>
</feature>
<evidence type="ECO:0000256" key="1">
    <source>
        <dbReference type="SAM" id="MobiDB-lite"/>
    </source>
</evidence>
<name>A0A9W9SX71_9EURO</name>
<organism evidence="3 4">
    <name type="scientific">Penicillium cinerascens</name>
    <dbReference type="NCBI Taxonomy" id="70096"/>
    <lineage>
        <taxon>Eukaryota</taxon>
        <taxon>Fungi</taxon>
        <taxon>Dikarya</taxon>
        <taxon>Ascomycota</taxon>
        <taxon>Pezizomycotina</taxon>
        <taxon>Eurotiomycetes</taxon>
        <taxon>Eurotiomycetidae</taxon>
        <taxon>Eurotiales</taxon>
        <taxon>Aspergillaceae</taxon>
        <taxon>Penicillium</taxon>
    </lineage>
</organism>
<protein>
    <recommendedName>
        <fullName evidence="2">Histone deacetylase domain-containing protein</fullName>
    </recommendedName>
</protein>
<dbReference type="InterPro" id="IPR023696">
    <property type="entry name" value="Ureohydrolase_dom_sf"/>
</dbReference>
<sequence length="1015" mass="110161">MDPFKPSQDDPPPPPRPADNSQNNQPTMDQSNRDLTDSLNRLTLASAAAIPLPSSPSLLSPEDATPRASLANTPAPPRTPSSSSLRDERRKSTPSLQKRASAASLRSISANTGSSSPLADSSRRSSANLAGSPTATASSAIMPQRLAFPPEPQLPTAASIAAEHFQKEFDLHHVVDLKSKTAVIVHDACYGHRFSRPRTTKTYLSQIVERPERIRACVLGISAAYVRLGRRYAGERYAPHPDLDVHMLPPPPFQIRKTSRKLALSDSAVTNVHGTQWMTDLKSMCDVAESRLALVGKELVKPPGPNGQEASGSALHEGDLYLCSESLNAFEGALGGVCEGIDTVLGPGPTKRAFVCIRPPGHHCSADWPSGFCWINNVHVGISYAALNHGLTHAAILDFDLHHGDGSQDITWNHNYKAATAPRNAAPHKKTAIGYYSLHDINSYPCEAGDPDKVRNASVCLDGAHGQSIWNIHLDTWETEDEFWTLYRTKYLVLLEKARKFLRQHTQRLSANPNGPRPKAAIFISAGFDASEWESTGMQRHKVNVPTEFYARFTADVVRMSQEEGLGVDGRVISVLEGGYSDRALMSGVLSHISGLGSESADDRLASAMTSGMNITEISPKDTTQQPPAHADYDKEWWSPSLLAEVEALVDPPPKQIKRETSSTLFNETDSFKAKKVNLQDRKSFSSPGMGPRPSIPPLPEVGWATATHELSKILIPSHRQTKSCRPEELNAEASRQRRDRQVALDGGINPAIIPPPPQVPSTEEKRQLRVRKTKSPTPFSPRPATPRQQAMRNKNRRRTIDANELPDPSRESSPSLDASRRKSATHAAPTGLDLASTIDDKTTENGPATPSKSPVKPTSRKTSGGSRPGTPRRTASPRKAPPVPKVPTAFMPSKLSGEVTAPKDDNMDKLTSGLQRVKLSMPKLLNNMPDPSRGNGPARPPPSFASPAFPPTQPQGHPRGPMQALPVFTSSSPIPFATPETQTPNQGQPRPPPTSAPETPQNPGSQDSRPFYPL</sequence>
<dbReference type="PANTHER" id="PTHR47558:SF1">
    <property type="entry name" value="HISTONE DEACETYLASE HOS3"/>
    <property type="match status" value="1"/>
</dbReference>
<reference evidence="3" key="2">
    <citation type="journal article" date="2023" name="IMA Fungus">
        <title>Comparative genomic study of the Penicillium genus elucidates a diverse pangenome and 15 lateral gene transfer events.</title>
        <authorList>
            <person name="Petersen C."/>
            <person name="Sorensen T."/>
            <person name="Nielsen M.R."/>
            <person name="Sondergaard T.E."/>
            <person name="Sorensen J.L."/>
            <person name="Fitzpatrick D.A."/>
            <person name="Frisvad J.C."/>
            <person name="Nielsen K.L."/>
        </authorList>
    </citation>
    <scope>NUCLEOTIDE SEQUENCE</scope>
    <source>
        <strain evidence="3">IBT 15544</strain>
    </source>
</reference>
<feature type="region of interest" description="Disordered" evidence="1">
    <location>
        <begin position="677"/>
        <end position="702"/>
    </location>
</feature>
<dbReference type="Gene3D" id="3.40.800.20">
    <property type="entry name" value="Histone deacetylase domain"/>
    <property type="match status" value="1"/>
</dbReference>
<feature type="compositionally biased region" description="Polar residues" evidence="1">
    <location>
        <begin position="20"/>
        <end position="30"/>
    </location>
</feature>
<dbReference type="RefSeq" id="XP_058307609.1">
    <property type="nucleotide sequence ID" value="XM_058453418.1"/>
</dbReference>
<dbReference type="InterPro" id="IPR000286">
    <property type="entry name" value="HDACs"/>
</dbReference>
<feature type="domain" description="Histone deacetylase" evidence="2">
    <location>
        <begin position="263"/>
        <end position="595"/>
    </location>
</feature>
<dbReference type="AlphaFoldDB" id="A0A9W9SX71"/>
<dbReference type="GO" id="GO:0010468">
    <property type="term" value="P:regulation of gene expression"/>
    <property type="evidence" value="ECO:0007669"/>
    <property type="project" value="UniProtKB-ARBA"/>
</dbReference>
<dbReference type="GO" id="GO:0004407">
    <property type="term" value="F:histone deacetylase activity"/>
    <property type="evidence" value="ECO:0007669"/>
    <property type="project" value="TreeGrafter"/>
</dbReference>
<keyword evidence="4" id="KW-1185">Reference proteome</keyword>
<dbReference type="Proteomes" id="UP001150904">
    <property type="component" value="Unassembled WGS sequence"/>
</dbReference>
<dbReference type="InterPro" id="IPR023801">
    <property type="entry name" value="His_deacetylse_dom"/>
</dbReference>
<evidence type="ECO:0000313" key="3">
    <source>
        <dbReference type="EMBL" id="KAJ5201693.1"/>
    </source>
</evidence>
<dbReference type="EMBL" id="JAPQKR010000013">
    <property type="protein sequence ID" value="KAJ5201693.1"/>
    <property type="molecule type" value="Genomic_DNA"/>
</dbReference>
<feature type="region of interest" description="Disordered" evidence="1">
    <location>
        <begin position="1"/>
        <end position="141"/>
    </location>
</feature>
<dbReference type="FunFam" id="3.40.800.20:FF:000011">
    <property type="entry name" value="Histone deacetylase HOS3"/>
    <property type="match status" value="1"/>
</dbReference>
<feature type="region of interest" description="Disordered" evidence="1">
    <location>
        <begin position="715"/>
        <end position="1015"/>
    </location>
</feature>
<dbReference type="OrthoDB" id="5232919at2759"/>
<dbReference type="InterPro" id="IPR053244">
    <property type="entry name" value="HDAC_HD_type_1"/>
</dbReference>
<proteinExistence type="predicted"/>
<dbReference type="SUPFAM" id="SSF52768">
    <property type="entry name" value="Arginase/deacetylase"/>
    <property type="match status" value="1"/>
</dbReference>
<dbReference type="Pfam" id="PF00850">
    <property type="entry name" value="Hist_deacetyl"/>
    <property type="match status" value="1"/>
</dbReference>
<feature type="compositionally biased region" description="Polar residues" evidence="1">
    <location>
        <begin position="128"/>
        <end position="141"/>
    </location>
</feature>
<feature type="compositionally biased region" description="Low complexity" evidence="1">
    <location>
        <begin position="44"/>
        <end position="61"/>
    </location>
</feature>
<gene>
    <name evidence="3" type="ORF">N7498_006356</name>
</gene>
<dbReference type="GeneID" id="83180719"/>
<feature type="compositionally biased region" description="Pro residues" evidence="1">
    <location>
        <begin position="939"/>
        <end position="954"/>
    </location>
</feature>
<evidence type="ECO:0000259" key="2">
    <source>
        <dbReference type="Pfam" id="PF00850"/>
    </source>
</evidence>
<dbReference type="PANTHER" id="PTHR47558">
    <property type="entry name" value="HISTONE DEACETYLASE HOS3"/>
    <property type="match status" value="1"/>
</dbReference>
<feature type="compositionally biased region" description="Basic and acidic residues" evidence="1">
    <location>
        <begin position="725"/>
        <end position="743"/>
    </location>
</feature>
<accession>A0A9W9SX71</accession>
<dbReference type="PRINTS" id="PR01270">
    <property type="entry name" value="HDASUPER"/>
</dbReference>
<comment type="caution">
    <text evidence="3">The sequence shown here is derived from an EMBL/GenBank/DDBJ whole genome shotgun (WGS) entry which is preliminary data.</text>
</comment>
<evidence type="ECO:0000313" key="4">
    <source>
        <dbReference type="Proteomes" id="UP001150904"/>
    </source>
</evidence>
<dbReference type="InterPro" id="IPR037138">
    <property type="entry name" value="His_deacetylse_dom_sf"/>
</dbReference>